<reference evidence="1 2" key="1">
    <citation type="submission" date="2021-05" db="EMBL/GenBank/DDBJ databases">
        <title>Comparative genomic studies on the polysaccharide-degrading batcterial strains of the Flammeovirga genus.</title>
        <authorList>
            <person name="Zewei F."/>
            <person name="Zheng Z."/>
            <person name="Yu L."/>
            <person name="Ruyue G."/>
            <person name="Yanhong M."/>
            <person name="Yuanyuan C."/>
            <person name="Jingyan G."/>
            <person name="Wenjun H."/>
        </authorList>
    </citation>
    <scope>NUCLEOTIDE SEQUENCE [LARGE SCALE GENOMIC DNA]</scope>
    <source>
        <strain evidence="1 2">NBRC:100898</strain>
    </source>
</reference>
<evidence type="ECO:0000313" key="2">
    <source>
        <dbReference type="Proteomes" id="UP000678679"/>
    </source>
</evidence>
<evidence type="ECO:0000313" key="1">
    <source>
        <dbReference type="EMBL" id="QWG04496.1"/>
    </source>
</evidence>
<gene>
    <name evidence="1" type="ORF">KMW28_26735</name>
</gene>
<organism evidence="1 2">
    <name type="scientific">Flammeovirga yaeyamensis</name>
    <dbReference type="NCBI Taxonomy" id="367791"/>
    <lineage>
        <taxon>Bacteria</taxon>
        <taxon>Pseudomonadati</taxon>
        <taxon>Bacteroidota</taxon>
        <taxon>Cytophagia</taxon>
        <taxon>Cytophagales</taxon>
        <taxon>Flammeovirgaceae</taxon>
        <taxon>Flammeovirga</taxon>
    </lineage>
</organism>
<dbReference type="RefSeq" id="WP_169667230.1">
    <property type="nucleotide sequence ID" value="NZ_CP076133.1"/>
</dbReference>
<proteinExistence type="predicted"/>
<keyword evidence="2" id="KW-1185">Reference proteome</keyword>
<dbReference type="Pfam" id="PF06841">
    <property type="entry name" value="Phage_T4_gp19"/>
    <property type="match status" value="1"/>
</dbReference>
<sequence length="175" mass="19554">MAEEIENTNTSPAIPTQPLIPGFRFKVVTITEEDKTDSKAIEKNSFASFQSISRINAKIKTEKVALLGSNNRQLHVHNGVEFDDVVFKKGILSGDINLSEPFLSSIVNMSKDKYRVQKMDLIVVALDQKDNPAYAVKLKRCFPTAWEMGEFNAETGQLLIESVTYSVGRIEEVSI</sequence>
<dbReference type="Proteomes" id="UP000678679">
    <property type="component" value="Chromosome 2"/>
</dbReference>
<dbReference type="KEGG" id="fya:KMW28_26735"/>
<name>A0AAX1NDH7_9BACT</name>
<protein>
    <submittedName>
        <fullName evidence="1">Phage tail protein</fullName>
    </submittedName>
</protein>
<dbReference type="GO" id="GO:0005198">
    <property type="term" value="F:structural molecule activity"/>
    <property type="evidence" value="ECO:0007669"/>
    <property type="project" value="InterPro"/>
</dbReference>
<dbReference type="AlphaFoldDB" id="A0AAX1NDH7"/>
<dbReference type="EMBL" id="CP076133">
    <property type="protein sequence ID" value="QWG04496.1"/>
    <property type="molecule type" value="Genomic_DNA"/>
</dbReference>
<accession>A0AAX1NDH7</accession>
<dbReference type="InterPro" id="IPR010667">
    <property type="entry name" value="Phage_T4_Gp19"/>
</dbReference>